<dbReference type="AlphaFoldDB" id="A0AAV9KCX8"/>
<dbReference type="EMBL" id="JAWPEI010000011">
    <property type="protein sequence ID" value="KAK4709947.1"/>
    <property type="molecule type" value="Genomic_DNA"/>
</dbReference>
<organism evidence="2 3">
    <name type="scientific">Solanum pinnatisectum</name>
    <name type="common">tansyleaf nightshade</name>
    <dbReference type="NCBI Taxonomy" id="50273"/>
    <lineage>
        <taxon>Eukaryota</taxon>
        <taxon>Viridiplantae</taxon>
        <taxon>Streptophyta</taxon>
        <taxon>Embryophyta</taxon>
        <taxon>Tracheophyta</taxon>
        <taxon>Spermatophyta</taxon>
        <taxon>Magnoliopsida</taxon>
        <taxon>eudicotyledons</taxon>
        <taxon>Gunneridae</taxon>
        <taxon>Pentapetalae</taxon>
        <taxon>asterids</taxon>
        <taxon>lamiids</taxon>
        <taxon>Solanales</taxon>
        <taxon>Solanaceae</taxon>
        <taxon>Solanoideae</taxon>
        <taxon>Solaneae</taxon>
        <taxon>Solanum</taxon>
    </lineage>
</organism>
<comment type="caution">
    <text evidence="2">The sequence shown here is derived from an EMBL/GenBank/DDBJ whole genome shotgun (WGS) entry which is preliminary data.</text>
</comment>
<dbReference type="Proteomes" id="UP001311915">
    <property type="component" value="Unassembled WGS sequence"/>
</dbReference>
<dbReference type="InterPro" id="IPR046796">
    <property type="entry name" value="Transposase_32_dom"/>
</dbReference>
<proteinExistence type="predicted"/>
<accession>A0AAV9KCX8</accession>
<evidence type="ECO:0000313" key="3">
    <source>
        <dbReference type="Proteomes" id="UP001311915"/>
    </source>
</evidence>
<protein>
    <recommendedName>
        <fullName evidence="1">Putative plant transposon protein domain-containing protein</fullName>
    </recommendedName>
</protein>
<gene>
    <name evidence="2" type="ORF">R3W88_004460</name>
</gene>
<name>A0AAV9KCX8_9SOLN</name>
<dbReference type="Pfam" id="PF20167">
    <property type="entry name" value="Transposase_32"/>
    <property type="match status" value="1"/>
</dbReference>
<evidence type="ECO:0000259" key="1">
    <source>
        <dbReference type="Pfam" id="PF20167"/>
    </source>
</evidence>
<evidence type="ECO:0000313" key="2">
    <source>
        <dbReference type="EMBL" id="KAK4709947.1"/>
    </source>
</evidence>
<sequence>MMRVEWIEKMEHQKVLNGRVFYSDILTKPGMANLFYAISIQGWNHLFETPAPYLHEPKVREFYYKMELLEGGRITTTIKDVEIRLDEETLGIILGVPTEGIRTIEGCKPSSNFIKSATKRGNVKTAGMLKKFLKGSYQLLFEFIKKVLVPRSEKRTVASAADLFLMEKLDELNEINLLAIMLEHMHRVMTWKEAKHEIPNGYLLNLVFNYFEVPLGKGVPGTTKQMSTMSTLLECECIEGLARGRSQVEDILEQQATLQREVTDLTKILSDKEVEITRLKSKL</sequence>
<feature type="domain" description="Putative plant transposon protein" evidence="1">
    <location>
        <begin position="42"/>
        <end position="214"/>
    </location>
</feature>
<reference evidence="2 3" key="1">
    <citation type="submission" date="2023-10" db="EMBL/GenBank/DDBJ databases">
        <title>Genome-Wide Identification Analysis in wild type Solanum Pinnatisectum Reveals Some Genes Defensing Phytophthora Infestans.</title>
        <authorList>
            <person name="Sun C."/>
        </authorList>
    </citation>
    <scope>NUCLEOTIDE SEQUENCE [LARGE SCALE GENOMIC DNA]</scope>
    <source>
        <strain evidence="2">LQN</strain>
        <tissue evidence="2">Leaf</tissue>
    </source>
</reference>
<keyword evidence="3" id="KW-1185">Reference proteome</keyword>